<reference evidence="1" key="1">
    <citation type="journal article" date="2021" name="Open Biol.">
        <title>Shared evolutionary footprints suggest mitochondrial oxidative damage underlies multiple complex I losses in fungi.</title>
        <authorList>
            <person name="Schikora-Tamarit M.A."/>
            <person name="Marcet-Houben M."/>
            <person name="Nosek J."/>
            <person name="Gabaldon T."/>
        </authorList>
    </citation>
    <scope>NUCLEOTIDE SEQUENCE</scope>
    <source>
        <strain evidence="1">CBS2887</strain>
    </source>
</reference>
<evidence type="ECO:0000313" key="2">
    <source>
        <dbReference type="Proteomes" id="UP000774326"/>
    </source>
</evidence>
<accession>A0A9P8PN22</accession>
<dbReference type="Proteomes" id="UP000774326">
    <property type="component" value="Unassembled WGS sequence"/>
</dbReference>
<gene>
    <name evidence="1" type="ORF">WICPIJ_009553</name>
</gene>
<keyword evidence="2" id="KW-1185">Reference proteome</keyword>
<dbReference type="EMBL" id="JAEUBG010005503">
    <property type="protein sequence ID" value="KAH3674515.1"/>
    <property type="molecule type" value="Genomic_DNA"/>
</dbReference>
<name>A0A9P8PN22_WICPI</name>
<reference evidence="1" key="2">
    <citation type="submission" date="2021-01" db="EMBL/GenBank/DDBJ databases">
        <authorList>
            <person name="Schikora-Tamarit M.A."/>
        </authorList>
    </citation>
    <scope>NUCLEOTIDE SEQUENCE</scope>
    <source>
        <strain evidence="1">CBS2887</strain>
    </source>
</reference>
<comment type="caution">
    <text evidence="1">The sequence shown here is derived from an EMBL/GenBank/DDBJ whole genome shotgun (WGS) entry which is preliminary data.</text>
</comment>
<protein>
    <submittedName>
        <fullName evidence="1">Uncharacterized protein</fullName>
    </submittedName>
</protein>
<proteinExistence type="predicted"/>
<evidence type="ECO:0000313" key="1">
    <source>
        <dbReference type="EMBL" id="KAH3674515.1"/>
    </source>
</evidence>
<dbReference type="AlphaFoldDB" id="A0A9P8PN22"/>
<sequence length="119" mass="13435">MLREILMFLNCSKSISDEIDDLTRLLYDLAGGDAEQFWLIFSERGREINFVVIFVDQVVVIFGFMCVDSKDIVLNIGIFIVVNDNIILVDITSDIALNTLGTLEMAQEIQVLDIFADPN</sequence>
<organism evidence="1 2">
    <name type="scientific">Wickerhamomyces pijperi</name>
    <name type="common">Yeast</name>
    <name type="synonym">Pichia pijperi</name>
    <dbReference type="NCBI Taxonomy" id="599730"/>
    <lineage>
        <taxon>Eukaryota</taxon>
        <taxon>Fungi</taxon>
        <taxon>Dikarya</taxon>
        <taxon>Ascomycota</taxon>
        <taxon>Saccharomycotina</taxon>
        <taxon>Saccharomycetes</taxon>
        <taxon>Phaffomycetales</taxon>
        <taxon>Wickerhamomycetaceae</taxon>
        <taxon>Wickerhamomyces</taxon>
    </lineage>
</organism>